<dbReference type="InterPro" id="IPR035919">
    <property type="entry name" value="EAL_sf"/>
</dbReference>
<keyword evidence="2" id="KW-0812">Transmembrane</keyword>
<keyword evidence="2" id="KW-0472">Membrane</keyword>
<gene>
    <name evidence="5" type="ORF">J2S57_004270</name>
</gene>
<dbReference type="InterPro" id="IPR043128">
    <property type="entry name" value="Rev_trsase/Diguanyl_cyclase"/>
</dbReference>
<feature type="compositionally biased region" description="Low complexity" evidence="1">
    <location>
        <begin position="510"/>
        <end position="555"/>
    </location>
</feature>
<protein>
    <submittedName>
        <fullName evidence="5">Diguanylate cyclase (GGDEF)-like protein</fullName>
    </submittedName>
</protein>
<keyword evidence="2" id="KW-1133">Transmembrane helix</keyword>
<dbReference type="RefSeq" id="WP_307245783.1">
    <property type="nucleotide sequence ID" value="NZ_JAUSQZ010000001.1"/>
</dbReference>
<feature type="region of interest" description="Disordered" evidence="1">
    <location>
        <begin position="496"/>
        <end position="625"/>
    </location>
</feature>
<dbReference type="InterPro" id="IPR000160">
    <property type="entry name" value="GGDEF_dom"/>
</dbReference>
<evidence type="ECO:0000313" key="5">
    <source>
        <dbReference type="EMBL" id="MDP9828521.1"/>
    </source>
</evidence>
<dbReference type="Pfam" id="PF00563">
    <property type="entry name" value="EAL"/>
    <property type="match status" value="1"/>
</dbReference>
<dbReference type="InterPro" id="IPR001633">
    <property type="entry name" value="EAL_dom"/>
</dbReference>
<evidence type="ECO:0000256" key="1">
    <source>
        <dbReference type="SAM" id="MobiDB-lite"/>
    </source>
</evidence>
<dbReference type="CDD" id="cd01949">
    <property type="entry name" value="GGDEF"/>
    <property type="match status" value="1"/>
</dbReference>
<dbReference type="SUPFAM" id="SSF55073">
    <property type="entry name" value="Nucleotide cyclase"/>
    <property type="match status" value="1"/>
</dbReference>
<evidence type="ECO:0000259" key="4">
    <source>
        <dbReference type="PROSITE" id="PS50887"/>
    </source>
</evidence>
<feature type="transmembrane region" description="Helical" evidence="2">
    <location>
        <begin position="208"/>
        <end position="230"/>
    </location>
</feature>
<evidence type="ECO:0000259" key="3">
    <source>
        <dbReference type="PROSITE" id="PS50883"/>
    </source>
</evidence>
<feature type="transmembrane region" description="Helical" evidence="2">
    <location>
        <begin position="267"/>
        <end position="288"/>
    </location>
</feature>
<dbReference type="PROSITE" id="PS50883">
    <property type="entry name" value="EAL"/>
    <property type="match status" value="1"/>
</dbReference>
<name>A0ABT9P737_9ACTN</name>
<dbReference type="SMART" id="SM00052">
    <property type="entry name" value="EAL"/>
    <property type="match status" value="1"/>
</dbReference>
<keyword evidence="6" id="KW-1185">Reference proteome</keyword>
<dbReference type="Gene3D" id="3.20.20.450">
    <property type="entry name" value="EAL domain"/>
    <property type="match status" value="1"/>
</dbReference>
<dbReference type="CDD" id="cd01948">
    <property type="entry name" value="EAL"/>
    <property type="match status" value="1"/>
</dbReference>
<dbReference type="InterPro" id="IPR052155">
    <property type="entry name" value="Biofilm_reg_signaling"/>
</dbReference>
<dbReference type="InterPro" id="IPR029787">
    <property type="entry name" value="Nucleotide_cyclase"/>
</dbReference>
<feature type="domain" description="GGDEF" evidence="4">
    <location>
        <begin position="363"/>
        <end position="500"/>
    </location>
</feature>
<dbReference type="Gene3D" id="3.30.70.270">
    <property type="match status" value="1"/>
</dbReference>
<comment type="caution">
    <text evidence="5">The sequence shown here is derived from an EMBL/GenBank/DDBJ whole genome shotgun (WGS) entry which is preliminary data.</text>
</comment>
<dbReference type="PROSITE" id="PS50887">
    <property type="entry name" value="GGDEF"/>
    <property type="match status" value="1"/>
</dbReference>
<proteinExistence type="predicted"/>
<feature type="compositionally biased region" description="Basic and acidic residues" evidence="1">
    <location>
        <begin position="614"/>
        <end position="625"/>
    </location>
</feature>
<reference evidence="5 6" key="1">
    <citation type="submission" date="2023-07" db="EMBL/GenBank/DDBJ databases">
        <title>Sequencing the genomes of 1000 actinobacteria strains.</title>
        <authorList>
            <person name="Klenk H.-P."/>
        </authorList>
    </citation>
    <scope>NUCLEOTIDE SEQUENCE [LARGE SCALE GENOMIC DNA]</scope>
    <source>
        <strain evidence="5 6">DSM 44388</strain>
    </source>
</reference>
<dbReference type="SMART" id="SM00267">
    <property type="entry name" value="GGDEF"/>
    <property type="match status" value="1"/>
</dbReference>
<dbReference type="PANTHER" id="PTHR44757:SF2">
    <property type="entry name" value="BIOFILM ARCHITECTURE MAINTENANCE PROTEIN MBAA"/>
    <property type="match status" value="1"/>
</dbReference>
<feature type="transmembrane region" description="Helical" evidence="2">
    <location>
        <begin position="236"/>
        <end position="255"/>
    </location>
</feature>
<feature type="transmembrane region" description="Helical" evidence="2">
    <location>
        <begin position="178"/>
        <end position="196"/>
    </location>
</feature>
<accession>A0ABT9P737</accession>
<organism evidence="5 6">
    <name type="scientific">Kineosporia succinea</name>
    <dbReference type="NCBI Taxonomy" id="84632"/>
    <lineage>
        <taxon>Bacteria</taxon>
        <taxon>Bacillati</taxon>
        <taxon>Actinomycetota</taxon>
        <taxon>Actinomycetes</taxon>
        <taxon>Kineosporiales</taxon>
        <taxon>Kineosporiaceae</taxon>
        <taxon>Kineosporia</taxon>
    </lineage>
</organism>
<dbReference type="SUPFAM" id="SSF141868">
    <property type="entry name" value="EAL domain-like"/>
    <property type="match status" value="1"/>
</dbReference>
<dbReference type="Proteomes" id="UP001235712">
    <property type="component" value="Unassembled WGS sequence"/>
</dbReference>
<evidence type="ECO:0000256" key="2">
    <source>
        <dbReference type="SAM" id="Phobius"/>
    </source>
</evidence>
<feature type="transmembrane region" description="Helical" evidence="2">
    <location>
        <begin position="142"/>
        <end position="166"/>
    </location>
</feature>
<dbReference type="EMBL" id="JAUSQZ010000001">
    <property type="protein sequence ID" value="MDP9828521.1"/>
    <property type="molecule type" value="Genomic_DNA"/>
</dbReference>
<feature type="domain" description="EAL" evidence="3">
    <location>
        <begin position="720"/>
        <end position="974"/>
    </location>
</feature>
<dbReference type="Pfam" id="PF00990">
    <property type="entry name" value="GGDEF"/>
    <property type="match status" value="1"/>
</dbReference>
<dbReference type="NCBIfam" id="TIGR00254">
    <property type="entry name" value="GGDEF"/>
    <property type="match status" value="1"/>
</dbReference>
<dbReference type="PANTHER" id="PTHR44757">
    <property type="entry name" value="DIGUANYLATE CYCLASE DGCP"/>
    <property type="match status" value="1"/>
</dbReference>
<evidence type="ECO:0000313" key="6">
    <source>
        <dbReference type="Proteomes" id="UP001235712"/>
    </source>
</evidence>
<sequence>MGSSPGLSASGNLALATAALAGLTLVPFTGLVDASTTRTLADVNLVLAGSLATASLAHSWRRSGGNNLWRPLLATGTALWTLAQLLDCVGRILGGPGAPLTALVGAGRLALPLLALAAVLRLPTRAPREPEADDGSRPARPYALIALALDTVIVTGSLLLLTWVTSLEPMVDAPGHRPLALAAPPAYLALVSTVVLTTRFRRAADPRACALLGAGLVTLAVAGTHLARLPDAPGRLVPLGLVAGFLLLATAALSTGPGPHTGHLRKLARVTVHVPAALAALVLTVHVLTGPTPDAVETGTGLGLAAALVARRLVAGLDNVRLVRELRESHDRLRAQAFSDSLTGLANRARFDQRLRAAIRGGRPLGLLFCDLDDFKAVNDRLGHNAGDDLLRAVGIRLRACVRPGDTVARLGGDEFAILMEDADEGPDVIGRRILAALGRPFQIGHRGRETRVRVGASVGVAVLDRVAPDASPESLLAGVDQAMYAAKRRGKNQLVTFRTGSGNDRPDRYLPLLDPAAPPAERAGPAAPADALDPADPADPAVPAVPAAQAKGPATGSIPPPGLPLPQVMDQTGPIPRVGPRTAPGGLTTPAARYRGSGQAKPEPPKPEPSPEAAREAEKDKLVAATQRDTERWLAEYQEAERRSAERDAAERRALEWLQIEAEVRAGTRPEAEIIPIGRAVDIIGEKARRAAEKAEKAERAEKAHKAEWIEKDEKALAETLEHTEQLSTLSSDHIDLVYHPVLGLNSGRLEALTASARWRHPVHGVMDADSLMSAAEHAGLRRPLEERLFDSIGGDIARLRRAPAWEDLVAHVPLSASHLTDERLPTVLERTLRRHDLPGRALLLLITETYPLPDLGVTAGILERIRDLGTGIGLDAFGTGPVGLEFLTRLPVTSVTLHGSLTVAEPHTRAFRVLAGTAAMVNDLDLMLVADDVNDQEQADRLAGLGIDQAQGPLYGKPVPLPDLDLITLPMNPARR</sequence>